<dbReference type="FunFam" id="3.40.50.1260:FF:000003">
    <property type="entry name" value="Phosphoglycerate kinase"/>
    <property type="match status" value="1"/>
</dbReference>
<dbReference type="InterPro" id="IPR001576">
    <property type="entry name" value="Phosphoglycerate_kinase"/>
</dbReference>
<dbReference type="PANTHER" id="PTHR11406:SF23">
    <property type="entry name" value="PHOSPHOGLYCERATE KINASE 1, CHLOROPLASTIC-RELATED"/>
    <property type="match status" value="1"/>
</dbReference>
<dbReference type="Pfam" id="PF00162">
    <property type="entry name" value="PGK"/>
    <property type="match status" value="1"/>
</dbReference>
<evidence type="ECO:0000256" key="12">
    <source>
        <dbReference type="PIRSR" id="PIRSR000724-1"/>
    </source>
</evidence>
<keyword evidence="9 11" id="KW-0418">Kinase</keyword>
<dbReference type="PROSITE" id="PS00111">
    <property type="entry name" value="PGLYCERATE_KINASE"/>
    <property type="match status" value="1"/>
</dbReference>
<proteinExistence type="inferred from homology"/>
<dbReference type="FunFam" id="3.40.50.1260:FF:000006">
    <property type="entry name" value="Phosphoglycerate kinase"/>
    <property type="match status" value="1"/>
</dbReference>
<feature type="binding site" evidence="12">
    <location>
        <position position="59"/>
    </location>
    <ligand>
        <name>(2R)-3-phosphoglycerate</name>
        <dbReference type="ChEBI" id="CHEBI:58272"/>
    </ligand>
</feature>
<comment type="catalytic activity">
    <reaction evidence="1 11 14">
        <text>(2R)-3-phosphoglycerate + ATP = (2R)-3-phospho-glyceroyl phosphate + ADP</text>
        <dbReference type="Rhea" id="RHEA:14801"/>
        <dbReference type="ChEBI" id="CHEBI:30616"/>
        <dbReference type="ChEBI" id="CHEBI:57604"/>
        <dbReference type="ChEBI" id="CHEBI:58272"/>
        <dbReference type="ChEBI" id="CHEBI:456216"/>
        <dbReference type="EC" id="2.7.2.3"/>
    </reaction>
</comment>
<feature type="binding site" evidence="11 13">
    <location>
        <position position="314"/>
    </location>
    <ligand>
        <name>ATP</name>
        <dbReference type="ChEBI" id="CHEBI:30616"/>
    </ligand>
</feature>
<dbReference type="EMBL" id="WQLB01000036">
    <property type="protein sequence ID" value="MVN88878.1"/>
    <property type="molecule type" value="Genomic_DNA"/>
</dbReference>
<feature type="binding site" evidence="11 12">
    <location>
        <begin position="44"/>
        <end position="46"/>
    </location>
    <ligand>
        <name>substrate</name>
    </ligand>
</feature>
<comment type="pathway">
    <text evidence="2 11">Carbohydrate degradation; glycolysis; pyruvate from D-glyceraldehyde 3-phosphate: step 2/5.</text>
</comment>
<keyword evidence="10 11" id="KW-0067">ATP-binding</keyword>
<comment type="subunit">
    <text evidence="4 11">Monomer.</text>
</comment>
<feature type="binding site" evidence="11">
    <location>
        <position position="59"/>
    </location>
    <ligand>
        <name>substrate</name>
    </ligand>
</feature>
<keyword evidence="8 11" id="KW-0547">Nucleotide-binding</keyword>
<evidence type="ECO:0000256" key="11">
    <source>
        <dbReference type="HAMAP-Rule" id="MF_00145"/>
    </source>
</evidence>
<dbReference type="PANTHER" id="PTHR11406">
    <property type="entry name" value="PHOSPHOGLYCERATE KINASE"/>
    <property type="match status" value="1"/>
</dbReference>
<comment type="subcellular location">
    <subcellularLocation>
        <location evidence="11">Cytoplasm</location>
    </subcellularLocation>
</comment>
<dbReference type="GO" id="GO:0004618">
    <property type="term" value="F:phosphoglycerate kinase activity"/>
    <property type="evidence" value="ECO:0007669"/>
    <property type="project" value="UniProtKB-UniRule"/>
</dbReference>
<feature type="binding site" evidence="11 13">
    <location>
        <position position="345"/>
    </location>
    <ligand>
        <name>ATP</name>
        <dbReference type="ChEBI" id="CHEBI:30616"/>
    </ligand>
</feature>
<comment type="similarity">
    <text evidence="3 11 14">Belongs to the phosphoglycerate kinase family.</text>
</comment>
<keyword evidence="11" id="KW-0324">Glycolysis</keyword>
<dbReference type="AlphaFoldDB" id="A0A7C9LNC6"/>
<feature type="binding site" evidence="11 13">
    <location>
        <begin position="373"/>
        <end position="376"/>
    </location>
    <ligand>
        <name>ATP</name>
        <dbReference type="ChEBI" id="CHEBI:30616"/>
    </ligand>
</feature>
<dbReference type="Gene3D" id="3.40.50.1260">
    <property type="entry name" value="Phosphoglycerate kinase, N-terminal domain"/>
    <property type="match status" value="2"/>
</dbReference>
<gene>
    <name evidence="11 15" type="primary">pgk</name>
    <name evidence="15" type="ORF">GO986_19230</name>
</gene>
<dbReference type="UniPathway" id="UPA00109">
    <property type="reaction ID" value="UER00185"/>
</dbReference>
<reference evidence="15 16" key="1">
    <citation type="submission" date="2019-12" db="EMBL/GenBank/DDBJ databases">
        <title>Deinococcus sp. HMF7620 Genome sequencing and assembly.</title>
        <authorList>
            <person name="Kang H."/>
            <person name="Kim H."/>
            <person name="Joh K."/>
        </authorList>
    </citation>
    <scope>NUCLEOTIDE SEQUENCE [LARGE SCALE GENOMIC DNA]</scope>
    <source>
        <strain evidence="15 16">HMF7620</strain>
    </source>
</reference>
<dbReference type="SUPFAM" id="SSF53748">
    <property type="entry name" value="Phosphoglycerate kinase"/>
    <property type="match status" value="1"/>
</dbReference>
<organism evidence="15 16">
    <name type="scientific">Deinococcus arboris</name>
    <dbReference type="NCBI Taxonomy" id="2682977"/>
    <lineage>
        <taxon>Bacteria</taxon>
        <taxon>Thermotogati</taxon>
        <taxon>Deinococcota</taxon>
        <taxon>Deinococci</taxon>
        <taxon>Deinococcales</taxon>
        <taxon>Deinococcaceae</taxon>
        <taxon>Deinococcus</taxon>
    </lineage>
</organism>
<dbReference type="GO" id="GO:0043531">
    <property type="term" value="F:ADP binding"/>
    <property type="evidence" value="ECO:0007669"/>
    <property type="project" value="TreeGrafter"/>
</dbReference>
<evidence type="ECO:0000256" key="6">
    <source>
        <dbReference type="ARBA" id="ARBA00016471"/>
    </source>
</evidence>
<evidence type="ECO:0000256" key="4">
    <source>
        <dbReference type="ARBA" id="ARBA00011245"/>
    </source>
</evidence>
<evidence type="ECO:0000256" key="7">
    <source>
        <dbReference type="ARBA" id="ARBA00022679"/>
    </source>
</evidence>
<feature type="binding site" evidence="11 12">
    <location>
        <begin position="83"/>
        <end position="86"/>
    </location>
    <ligand>
        <name>substrate</name>
    </ligand>
</feature>
<name>A0A7C9LNC6_9DEIO</name>
<keyword evidence="16" id="KW-1185">Reference proteome</keyword>
<protein>
    <recommendedName>
        <fullName evidence="6 11">Phosphoglycerate kinase</fullName>
        <ecNumber evidence="5 11">2.7.2.3</ecNumber>
    </recommendedName>
</protein>
<comment type="caution">
    <text evidence="15">The sequence shown here is derived from an EMBL/GenBank/DDBJ whole genome shotgun (WGS) entry which is preliminary data.</text>
</comment>
<evidence type="ECO:0000256" key="14">
    <source>
        <dbReference type="RuleBase" id="RU000532"/>
    </source>
</evidence>
<keyword evidence="7 11" id="KW-0808">Transferase</keyword>
<dbReference type="Proteomes" id="UP000483286">
    <property type="component" value="Unassembled WGS sequence"/>
</dbReference>
<feature type="binding site" evidence="11">
    <location>
        <position position="176"/>
    </location>
    <ligand>
        <name>substrate</name>
    </ligand>
</feature>
<evidence type="ECO:0000313" key="16">
    <source>
        <dbReference type="Proteomes" id="UP000483286"/>
    </source>
</evidence>
<feature type="binding site" evidence="11 13">
    <location>
        <position position="226"/>
    </location>
    <ligand>
        <name>ATP</name>
        <dbReference type="ChEBI" id="CHEBI:30616"/>
    </ligand>
</feature>
<dbReference type="GO" id="GO:0005829">
    <property type="term" value="C:cytosol"/>
    <property type="evidence" value="ECO:0007669"/>
    <property type="project" value="UniProtKB-ARBA"/>
</dbReference>
<dbReference type="InterPro" id="IPR015911">
    <property type="entry name" value="Phosphoglycerate_kinase_CS"/>
</dbReference>
<dbReference type="PRINTS" id="PR00477">
    <property type="entry name" value="PHGLYCKINASE"/>
</dbReference>
<dbReference type="GO" id="GO:0006094">
    <property type="term" value="P:gluconeogenesis"/>
    <property type="evidence" value="ECO:0007669"/>
    <property type="project" value="TreeGrafter"/>
</dbReference>
<evidence type="ECO:0000313" key="15">
    <source>
        <dbReference type="EMBL" id="MVN88878.1"/>
    </source>
</evidence>
<evidence type="ECO:0000256" key="8">
    <source>
        <dbReference type="ARBA" id="ARBA00022741"/>
    </source>
</evidence>
<dbReference type="GO" id="GO:0005524">
    <property type="term" value="F:ATP binding"/>
    <property type="evidence" value="ECO:0007669"/>
    <property type="project" value="UniProtKB-KW"/>
</dbReference>
<dbReference type="HAMAP" id="MF_00145">
    <property type="entry name" value="Phosphoglyc_kinase"/>
    <property type="match status" value="1"/>
</dbReference>
<evidence type="ECO:0000256" key="10">
    <source>
        <dbReference type="ARBA" id="ARBA00022840"/>
    </source>
</evidence>
<dbReference type="GO" id="GO:0006096">
    <property type="term" value="P:glycolytic process"/>
    <property type="evidence" value="ECO:0007669"/>
    <property type="project" value="UniProtKB-UniRule"/>
</dbReference>
<dbReference type="CDD" id="cd00318">
    <property type="entry name" value="Phosphoglycerate_kinase"/>
    <property type="match status" value="1"/>
</dbReference>
<evidence type="ECO:0000256" key="5">
    <source>
        <dbReference type="ARBA" id="ARBA00013061"/>
    </source>
</evidence>
<accession>A0A7C9LNC6</accession>
<evidence type="ECO:0000256" key="3">
    <source>
        <dbReference type="ARBA" id="ARBA00008982"/>
    </source>
</evidence>
<feature type="binding site" evidence="12">
    <location>
        <position position="176"/>
    </location>
    <ligand>
        <name>(2R)-3-phosphoglycerate</name>
        <dbReference type="ChEBI" id="CHEBI:58272"/>
    </ligand>
</feature>
<evidence type="ECO:0000256" key="1">
    <source>
        <dbReference type="ARBA" id="ARBA00000642"/>
    </source>
</evidence>
<evidence type="ECO:0000256" key="2">
    <source>
        <dbReference type="ARBA" id="ARBA00004838"/>
    </source>
</evidence>
<feature type="binding site" evidence="12">
    <location>
        <position position="143"/>
    </location>
    <ligand>
        <name>(2R)-3-phosphoglycerate</name>
        <dbReference type="ChEBI" id="CHEBI:58272"/>
    </ligand>
</feature>
<sequence>MVDGGDPGPVTINHQFLSLTFSGVTVQNLKTLDVRGKRVLVRVDYNVPVKDGAVQDTTRVTASLPTLRALLDAGARNVILLSHFGRPKNGPEDKYSLKPVAPVLQEALGRDVTFISGTADSSETLAAVQALPEGAVALLDNVRFSAGEEQNDAGLNERLARLGDAFVLDAFGSAHRAHSSVSGVAGLLPHAAGHLLQTEVDALGRVLSGQERPYVVIIGGAKVSDKIKVIETLLPKVDRMLIGGGMMFTFLKARGGQIGASLVEEDQVQYARNLLDTYGDKLMLPTDAVAADRFAADAQTQVVPAGAIPDGWMGLDIGPQTQADYAEALKGAKMVFWNGPMGVFEFEAFAAGTNAVAAAVGSLKDQAYTVVGGGDSVSAINKSGRADQIDHISTGGGASLELLEGKVLPGVEAMG</sequence>
<dbReference type="InterPro" id="IPR036043">
    <property type="entry name" value="Phosphoglycerate_kinase_sf"/>
</dbReference>
<evidence type="ECO:0000256" key="13">
    <source>
        <dbReference type="PIRSR" id="PIRSR000724-2"/>
    </source>
</evidence>
<feature type="binding site" evidence="11">
    <location>
        <position position="143"/>
    </location>
    <ligand>
        <name>substrate</name>
    </ligand>
</feature>
<dbReference type="EC" id="2.7.2.3" evidence="5 11"/>
<evidence type="ECO:0000256" key="9">
    <source>
        <dbReference type="ARBA" id="ARBA00022777"/>
    </source>
</evidence>
<dbReference type="PIRSF" id="PIRSF000724">
    <property type="entry name" value="Pgk"/>
    <property type="match status" value="1"/>
</dbReference>
<keyword evidence="11" id="KW-0963">Cytoplasm</keyword>
<dbReference type="InterPro" id="IPR015824">
    <property type="entry name" value="Phosphoglycerate_kinase_N"/>
</dbReference>